<evidence type="ECO:0000313" key="3">
    <source>
        <dbReference type="Proteomes" id="UP001589795"/>
    </source>
</evidence>
<gene>
    <name evidence="2" type="ORF">ACFFIZ_00680</name>
</gene>
<evidence type="ECO:0000313" key="2">
    <source>
        <dbReference type="EMBL" id="MFC0198898.1"/>
    </source>
</evidence>
<accession>A0ABV6CDU4</accession>
<dbReference type="RefSeq" id="WP_265508588.1">
    <property type="nucleotide sequence ID" value="NZ_JAOTBE010000090.1"/>
</dbReference>
<keyword evidence="3" id="KW-1185">Reference proteome</keyword>
<comment type="caution">
    <text evidence="2">The sequence shown here is derived from an EMBL/GenBank/DDBJ whole genome shotgun (WGS) entry which is preliminary data.</text>
</comment>
<evidence type="ECO:0000256" key="1">
    <source>
        <dbReference type="SAM" id="Phobius"/>
    </source>
</evidence>
<sequence length="77" mass="7904">MSYYEPSSLKAAEKLATAVPTPPNGLMKAVLVGIVLLVFVGVIDAIANLPVITGCAFYGQCEVPSSPPTELGVSPAE</sequence>
<feature type="transmembrane region" description="Helical" evidence="1">
    <location>
        <begin position="29"/>
        <end position="47"/>
    </location>
</feature>
<reference evidence="2 3" key="1">
    <citation type="submission" date="2024-09" db="EMBL/GenBank/DDBJ databases">
        <authorList>
            <person name="Sun Q."/>
            <person name="Mori K."/>
        </authorList>
    </citation>
    <scope>NUCLEOTIDE SEQUENCE [LARGE SCALE GENOMIC DNA]</scope>
    <source>
        <strain evidence="2 3">CCM 7904</strain>
    </source>
</reference>
<name>A0ABV6CDU4_9RHOB</name>
<keyword evidence="1" id="KW-0812">Transmembrane</keyword>
<keyword evidence="1" id="KW-0472">Membrane</keyword>
<proteinExistence type="predicted"/>
<keyword evidence="1" id="KW-1133">Transmembrane helix</keyword>
<protein>
    <submittedName>
        <fullName evidence="2">Uncharacterized protein</fullName>
    </submittedName>
</protein>
<dbReference type="Proteomes" id="UP001589795">
    <property type="component" value="Unassembled WGS sequence"/>
</dbReference>
<organism evidence="2 3">
    <name type="scientific">Paracoccus rhizosphaerae</name>
    <dbReference type="NCBI Taxonomy" id="1133347"/>
    <lineage>
        <taxon>Bacteria</taxon>
        <taxon>Pseudomonadati</taxon>
        <taxon>Pseudomonadota</taxon>
        <taxon>Alphaproteobacteria</taxon>
        <taxon>Rhodobacterales</taxon>
        <taxon>Paracoccaceae</taxon>
        <taxon>Paracoccus</taxon>
    </lineage>
</organism>
<dbReference type="EMBL" id="JBHLWQ010000008">
    <property type="protein sequence ID" value="MFC0198898.1"/>
    <property type="molecule type" value="Genomic_DNA"/>
</dbReference>